<evidence type="ECO:0000256" key="2">
    <source>
        <dbReference type="ARBA" id="ARBA00022630"/>
    </source>
</evidence>
<evidence type="ECO:0000256" key="1">
    <source>
        <dbReference type="ARBA" id="ARBA00005466"/>
    </source>
</evidence>
<keyword evidence="3" id="KW-0274">FAD</keyword>
<dbReference type="InterPro" id="IPR006093">
    <property type="entry name" value="Oxy_OxRdtase_FAD_BS"/>
</dbReference>
<dbReference type="Pfam" id="PF01565">
    <property type="entry name" value="FAD_binding_4"/>
    <property type="match status" value="1"/>
</dbReference>
<proteinExistence type="inferred from homology"/>
<organism evidence="6 7">
    <name type="scientific">Trichoderma gamsii</name>
    <dbReference type="NCBI Taxonomy" id="398673"/>
    <lineage>
        <taxon>Eukaryota</taxon>
        <taxon>Fungi</taxon>
        <taxon>Dikarya</taxon>
        <taxon>Ascomycota</taxon>
        <taxon>Pezizomycotina</taxon>
        <taxon>Sordariomycetes</taxon>
        <taxon>Hypocreomycetidae</taxon>
        <taxon>Hypocreales</taxon>
        <taxon>Hypocreaceae</taxon>
        <taxon>Trichoderma</taxon>
    </lineage>
</organism>
<reference evidence="6 7" key="1">
    <citation type="submission" date="2017-02" db="EMBL/GenBank/DDBJ databases">
        <title>Genomes of Trichoderma spp. with biocontrol activity.</title>
        <authorList>
            <person name="Gardiner D."/>
            <person name="Kazan K."/>
            <person name="Vos C."/>
            <person name="Harvey P."/>
        </authorList>
    </citation>
    <scope>NUCLEOTIDE SEQUENCE [LARGE SCALE GENOMIC DNA]</scope>
    <source>
        <strain evidence="6 7">A5MH</strain>
    </source>
</reference>
<dbReference type="PROSITE" id="PS00862">
    <property type="entry name" value="OX2_COVAL_FAD"/>
    <property type="match status" value="1"/>
</dbReference>
<sequence length="471" mass="51312">MPTPTNITFRCKFTIPEPSTPLHDVISRWSDTKVEKPAIVVVPDSEQDIIQALRYAQENSLRVLPSGGGHGSYVPVTPDTLYLDMSSFDKVNLNEKEQTVTLEGGVITCEFMKACLDKGYYSCWPNSNAVGVVGFAIGLGNHAFRGFNGVASDFIVSCRIITAEGKLHELSSASTGDELQLFHAICGAGHGFGVITSLTLKVFPVANLNLQDGDRIWVRRLIFPGTQITAVASVFAGLPEPSPQTMAVAVLARSPPGSPAPGSPMIIISFSYIGPAEDGEKAAKILFDEQLTSKAIKSETDSLPLGQMNLALESFNTHGGYKGLHTAWMNRISLETIQSAYQRWYTLTSSDDMSNTQLVFLRLNAEKTISLGKSARGKASYFQGRDEGVAIVTTTFGSRLESTETLAAYVKELFELCGYEEKPLALTTGVLKDALMRGQLKPIRCADQLVQLKSLKEIWDPSGLFWSPYFT</sequence>
<comment type="caution">
    <text evidence="6">The sequence shown here is derived from an EMBL/GenBank/DDBJ whole genome shotgun (WGS) entry which is preliminary data.</text>
</comment>
<feature type="domain" description="FAD-binding PCMH-type" evidence="5">
    <location>
        <begin position="33"/>
        <end position="205"/>
    </location>
</feature>
<evidence type="ECO:0000313" key="6">
    <source>
        <dbReference type="EMBL" id="PNP37003.1"/>
    </source>
</evidence>
<keyword evidence="2" id="KW-0285">Flavoprotein</keyword>
<evidence type="ECO:0000313" key="7">
    <source>
        <dbReference type="Proteomes" id="UP000236546"/>
    </source>
</evidence>
<dbReference type="PROSITE" id="PS51387">
    <property type="entry name" value="FAD_PCMH"/>
    <property type="match status" value="1"/>
</dbReference>
<name>A0A2K0SUQ2_9HYPO</name>
<dbReference type="PANTHER" id="PTHR42973:SF7">
    <property type="entry name" value="FAD-BINDING PCMH-TYPE DOMAIN-CONTAINING PROTEIN"/>
    <property type="match status" value="1"/>
</dbReference>
<dbReference type="PANTHER" id="PTHR42973">
    <property type="entry name" value="BINDING OXIDOREDUCTASE, PUTATIVE (AFU_ORTHOLOGUE AFUA_1G17690)-RELATED"/>
    <property type="match status" value="1"/>
</dbReference>
<dbReference type="GO" id="GO:0071949">
    <property type="term" value="F:FAD binding"/>
    <property type="evidence" value="ECO:0007669"/>
    <property type="project" value="InterPro"/>
</dbReference>
<dbReference type="SUPFAM" id="SSF56176">
    <property type="entry name" value="FAD-binding/transporter-associated domain-like"/>
    <property type="match status" value="1"/>
</dbReference>
<dbReference type="InterPro" id="IPR016169">
    <property type="entry name" value="FAD-bd_PCMH_sub2"/>
</dbReference>
<dbReference type="Gene3D" id="3.30.465.10">
    <property type="match status" value="1"/>
</dbReference>
<evidence type="ECO:0000259" key="5">
    <source>
        <dbReference type="PROSITE" id="PS51387"/>
    </source>
</evidence>
<dbReference type="EMBL" id="MTYH01000256">
    <property type="protein sequence ID" value="PNP37003.1"/>
    <property type="molecule type" value="Genomic_DNA"/>
</dbReference>
<dbReference type="Proteomes" id="UP000236546">
    <property type="component" value="Unassembled WGS sequence"/>
</dbReference>
<dbReference type="GO" id="GO:0016491">
    <property type="term" value="F:oxidoreductase activity"/>
    <property type="evidence" value="ECO:0007669"/>
    <property type="project" value="UniProtKB-KW"/>
</dbReference>
<dbReference type="InterPro" id="IPR006094">
    <property type="entry name" value="Oxid_FAD_bind_N"/>
</dbReference>
<dbReference type="InterPro" id="IPR016166">
    <property type="entry name" value="FAD-bd_PCMH"/>
</dbReference>
<dbReference type="OrthoDB" id="415825at2759"/>
<dbReference type="Gene3D" id="3.40.462.20">
    <property type="match status" value="1"/>
</dbReference>
<protein>
    <recommendedName>
        <fullName evidence="5">FAD-binding PCMH-type domain-containing protein</fullName>
    </recommendedName>
</protein>
<evidence type="ECO:0000256" key="3">
    <source>
        <dbReference type="ARBA" id="ARBA00022827"/>
    </source>
</evidence>
<accession>A0A2K0SUQ2</accession>
<evidence type="ECO:0000256" key="4">
    <source>
        <dbReference type="ARBA" id="ARBA00023002"/>
    </source>
</evidence>
<dbReference type="InterPro" id="IPR050416">
    <property type="entry name" value="FAD-linked_Oxidoreductase"/>
</dbReference>
<comment type="similarity">
    <text evidence="1">Belongs to the oxygen-dependent FAD-linked oxidoreductase family.</text>
</comment>
<gene>
    <name evidence="6" type="ORF">TGAMA5MH_11101</name>
</gene>
<dbReference type="AlphaFoldDB" id="A0A2K0SUQ2"/>
<dbReference type="InterPro" id="IPR036318">
    <property type="entry name" value="FAD-bd_PCMH-like_sf"/>
</dbReference>
<keyword evidence="4" id="KW-0560">Oxidoreductase</keyword>